<evidence type="ECO:0000313" key="1">
    <source>
        <dbReference type="EMBL" id="QFZ86401.1"/>
    </source>
</evidence>
<proteinExistence type="predicted"/>
<dbReference type="EMBL" id="CP045644">
    <property type="protein sequence ID" value="QFZ86401.1"/>
    <property type="molecule type" value="Genomic_DNA"/>
</dbReference>
<gene>
    <name evidence="1" type="ORF">GFK26_28355</name>
</gene>
<dbReference type="InterPro" id="IPR021733">
    <property type="entry name" value="DUF3304"/>
</dbReference>
<name>A0A5Q0M9X6_VARPD</name>
<accession>A0A5Q0M9X6</accession>
<dbReference type="RefSeq" id="WP_153284896.1">
    <property type="nucleotide sequence ID" value="NZ_CP045644.1"/>
</dbReference>
<dbReference type="Proteomes" id="UP000326780">
    <property type="component" value="Chromosome"/>
</dbReference>
<evidence type="ECO:0000313" key="2">
    <source>
        <dbReference type="Proteomes" id="UP000326780"/>
    </source>
</evidence>
<dbReference type="AlphaFoldDB" id="A0A5Q0M9X6"/>
<sequence length="287" mass="32093">MTTQLVGSIDAAIDADPSNQSSLLESQVGNIGKVRVAGLRRNWLFPFVLLASLAAGGCALGHANTVPASVSGVNYTDQDIRYRLFDPKDPKQTVVASEEIGPFAAGGVICCYNVPKTWAPGIQVGVILQSYDNNARDYRPRQTFIVDLPPYDKSGKAGDVWFINYPDGTVGVVSTAYRPNGDEWPGKIKGWPKPSLAFQRELWERDMKLAREALEADQRSLDELRKDPQKYLEKTWNRLANSYAFREKLKPFSGPKDPAFFEDRKTALEKLVAWNQEKVDRLMQIKP</sequence>
<dbReference type="Pfam" id="PF11745">
    <property type="entry name" value="DUF3304"/>
    <property type="match status" value="1"/>
</dbReference>
<protein>
    <submittedName>
        <fullName evidence="1">DUF3304 domain-containing protein</fullName>
    </submittedName>
</protein>
<reference evidence="1 2" key="1">
    <citation type="submission" date="2019-10" db="EMBL/GenBank/DDBJ databases">
        <title>Complete genome sequence of Variovorax paradoxus 5C-2.</title>
        <authorList>
            <person name="Gogoleva N.E."/>
            <person name="Balkin A.S."/>
        </authorList>
    </citation>
    <scope>NUCLEOTIDE SEQUENCE [LARGE SCALE GENOMIC DNA]</scope>
    <source>
        <strain evidence="1 2">5C-2</strain>
    </source>
</reference>
<organism evidence="1 2">
    <name type="scientific">Variovorax paradoxus</name>
    <dbReference type="NCBI Taxonomy" id="34073"/>
    <lineage>
        <taxon>Bacteria</taxon>
        <taxon>Pseudomonadati</taxon>
        <taxon>Pseudomonadota</taxon>
        <taxon>Betaproteobacteria</taxon>
        <taxon>Burkholderiales</taxon>
        <taxon>Comamonadaceae</taxon>
        <taxon>Variovorax</taxon>
    </lineage>
</organism>